<gene>
    <name evidence="3" type="ORF">ACFQ16_01660</name>
</gene>
<organism evidence="3 4">
    <name type="scientific">Saccharopolyspora rosea</name>
    <dbReference type="NCBI Taxonomy" id="524884"/>
    <lineage>
        <taxon>Bacteria</taxon>
        <taxon>Bacillati</taxon>
        <taxon>Actinomycetota</taxon>
        <taxon>Actinomycetes</taxon>
        <taxon>Pseudonocardiales</taxon>
        <taxon>Pseudonocardiaceae</taxon>
        <taxon>Saccharopolyspora</taxon>
    </lineage>
</organism>
<dbReference type="RefSeq" id="WP_345600986.1">
    <property type="nucleotide sequence ID" value="NZ_BAABLT010000022.1"/>
</dbReference>
<dbReference type="PROSITE" id="PS51257">
    <property type="entry name" value="PROKAR_LIPOPROTEIN"/>
    <property type="match status" value="1"/>
</dbReference>
<feature type="signal peptide" evidence="2">
    <location>
        <begin position="1"/>
        <end position="23"/>
    </location>
</feature>
<dbReference type="Pfam" id="PF12079">
    <property type="entry name" value="DUF3558"/>
    <property type="match status" value="1"/>
</dbReference>
<protein>
    <submittedName>
        <fullName evidence="3">DUF3558 family protein</fullName>
    </submittedName>
</protein>
<evidence type="ECO:0000256" key="1">
    <source>
        <dbReference type="SAM" id="MobiDB-lite"/>
    </source>
</evidence>
<feature type="chain" id="PRO_5046086614" evidence="2">
    <location>
        <begin position="24"/>
        <end position="181"/>
    </location>
</feature>
<keyword evidence="2" id="KW-0732">Signal</keyword>
<dbReference type="InterPro" id="IPR024520">
    <property type="entry name" value="DUF3558"/>
</dbReference>
<evidence type="ECO:0000313" key="4">
    <source>
        <dbReference type="Proteomes" id="UP001597018"/>
    </source>
</evidence>
<evidence type="ECO:0000313" key="3">
    <source>
        <dbReference type="EMBL" id="MFD0918439.1"/>
    </source>
</evidence>
<keyword evidence="4" id="KW-1185">Reference proteome</keyword>
<dbReference type="EMBL" id="JBHTIW010000001">
    <property type="protein sequence ID" value="MFD0918439.1"/>
    <property type="molecule type" value="Genomic_DNA"/>
</dbReference>
<feature type="compositionally biased region" description="Polar residues" evidence="1">
    <location>
        <begin position="29"/>
        <end position="43"/>
    </location>
</feature>
<name>A0ABW3FKC8_9PSEU</name>
<reference evidence="4" key="1">
    <citation type="journal article" date="2019" name="Int. J. Syst. Evol. Microbiol.">
        <title>The Global Catalogue of Microorganisms (GCM) 10K type strain sequencing project: providing services to taxonomists for standard genome sequencing and annotation.</title>
        <authorList>
            <consortium name="The Broad Institute Genomics Platform"/>
            <consortium name="The Broad Institute Genome Sequencing Center for Infectious Disease"/>
            <person name="Wu L."/>
            <person name="Ma J."/>
        </authorList>
    </citation>
    <scope>NUCLEOTIDE SEQUENCE [LARGE SCALE GENOMIC DNA]</scope>
    <source>
        <strain evidence="4">CCUG 56401</strain>
    </source>
</reference>
<comment type="caution">
    <text evidence="3">The sequence shown here is derived from an EMBL/GenBank/DDBJ whole genome shotgun (WGS) entry which is preliminary data.</text>
</comment>
<proteinExistence type="predicted"/>
<evidence type="ECO:0000256" key="2">
    <source>
        <dbReference type="SAM" id="SignalP"/>
    </source>
</evidence>
<sequence>MRRLGWIPVLVWLLSSCAQPPTGAPPSAQPSSPERTPATTVAPSITRDVPPEQRRRLADVPQLCDLVSPQELGELAFPVDPGRPRDTGFNPPVRGCTYQETNGSRSVLIGQQPTGYAALGRTEVELGAVPGTRTLNAGDCTVFAGVSGAVLQVSVTADEATSEQCDAAQGIAQYVLAGLVV</sequence>
<accession>A0ABW3FKC8</accession>
<feature type="region of interest" description="Disordered" evidence="1">
    <location>
        <begin position="20"/>
        <end position="48"/>
    </location>
</feature>
<dbReference type="Proteomes" id="UP001597018">
    <property type="component" value="Unassembled WGS sequence"/>
</dbReference>